<proteinExistence type="predicted"/>
<organism evidence="2 3">
    <name type="scientific">Fodinibius roseus</name>
    <dbReference type="NCBI Taxonomy" id="1194090"/>
    <lineage>
        <taxon>Bacteria</taxon>
        <taxon>Pseudomonadati</taxon>
        <taxon>Balneolota</taxon>
        <taxon>Balneolia</taxon>
        <taxon>Balneolales</taxon>
        <taxon>Balneolaceae</taxon>
        <taxon>Fodinibius</taxon>
    </lineage>
</organism>
<keyword evidence="3" id="KW-1185">Reference proteome</keyword>
<evidence type="ECO:0000313" key="3">
    <source>
        <dbReference type="Proteomes" id="UP000184041"/>
    </source>
</evidence>
<dbReference type="Proteomes" id="UP000184041">
    <property type="component" value="Unassembled WGS sequence"/>
</dbReference>
<dbReference type="AlphaFoldDB" id="A0A1M5FWM0"/>
<gene>
    <name evidence="2" type="ORF">SAMN05443144_1161</name>
</gene>
<name>A0A1M5FWM0_9BACT</name>
<evidence type="ECO:0000313" key="2">
    <source>
        <dbReference type="EMBL" id="SHF95866.1"/>
    </source>
</evidence>
<reference evidence="2 3" key="1">
    <citation type="submission" date="2016-11" db="EMBL/GenBank/DDBJ databases">
        <authorList>
            <person name="Jaros S."/>
            <person name="Januszkiewicz K."/>
            <person name="Wedrychowicz H."/>
        </authorList>
    </citation>
    <scope>NUCLEOTIDE SEQUENCE [LARGE SCALE GENOMIC DNA]</scope>
    <source>
        <strain evidence="2 3">DSM 21986</strain>
    </source>
</reference>
<dbReference type="STRING" id="1194090.SAMN05443144_1161"/>
<accession>A0A1M5FWM0</accession>
<protein>
    <submittedName>
        <fullName evidence="2">Uncharacterized protein</fullName>
    </submittedName>
</protein>
<feature type="non-terminal residue" evidence="2">
    <location>
        <position position="45"/>
    </location>
</feature>
<evidence type="ECO:0000256" key="1">
    <source>
        <dbReference type="SAM" id="MobiDB-lite"/>
    </source>
</evidence>
<feature type="region of interest" description="Disordered" evidence="1">
    <location>
        <begin position="1"/>
        <end position="24"/>
    </location>
</feature>
<dbReference type="EMBL" id="FQUS01000016">
    <property type="protein sequence ID" value="SHF95866.1"/>
    <property type="molecule type" value="Genomic_DNA"/>
</dbReference>
<sequence>MLAQKNSSKIEQKDKTNISGVVPETAMVADHAPRTEAGIGALMPW</sequence>